<accession>A0A846MDH5</accession>
<organism evidence="2 3">
    <name type="scientific">Saccharococcus thermophilus</name>
    <dbReference type="NCBI Taxonomy" id="29396"/>
    <lineage>
        <taxon>Bacteria</taxon>
        <taxon>Bacillati</taxon>
        <taxon>Bacillota</taxon>
        <taxon>Bacilli</taxon>
        <taxon>Bacillales</taxon>
        <taxon>Anoxybacillaceae</taxon>
        <taxon>Saccharococcus</taxon>
    </lineage>
</organism>
<sequence length="165" mass="19167">MDKLSKALFSMVAAVFIIFTVIVIGAIYIFQQDELLSEDNSMDPPTAKLIINNEEYILRLSAHKWKVGNSISENKNINVYAFGQKESPIQLKKEQTAKLRFIQYQEFHLKEIKIYLWKNEKHKEELTVKENNTFMILNSPGNYVLELKIKSNLGNAQYIRNIAII</sequence>
<dbReference type="Proteomes" id="UP000532769">
    <property type="component" value="Unassembled WGS sequence"/>
</dbReference>
<reference evidence="2 3" key="1">
    <citation type="submission" date="2020-03" db="EMBL/GenBank/DDBJ databases">
        <title>Genomic Encyclopedia of Archaeal and Bacterial Type Strains, Phase II (KMG-II): from individual species to whole genera.</title>
        <authorList>
            <person name="Goeker M."/>
        </authorList>
    </citation>
    <scope>NUCLEOTIDE SEQUENCE [LARGE SCALE GENOMIC DNA]</scope>
    <source>
        <strain evidence="2 3">DSM 4749</strain>
    </source>
</reference>
<evidence type="ECO:0000313" key="2">
    <source>
        <dbReference type="EMBL" id="NIK14938.1"/>
    </source>
</evidence>
<keyword evidence="1" id="KW-0812">Transmembrane</keyword>
<dbReference type="EMBL" id="JAASRS010000001">
    <property type="protein sequence ID" value="NIK14938.1"/>
    <property type="molecule type" value="Genomic_DNA"/>
</dbReference>
<dbReference type="RefSeq" id="WP_166909469.1">
    <property type="nucleotide sequence ID" value="NZ_JAASRS010000001.1"/>
</dbReference>
<comment type="caution">
    <text evidence="2">The sequence shown here is derived from an EMBL/GenBank/DDBJ whole genome shotgun (WGS) entry which is preliminary data.</text>
</comment>
<protein>
    <submittedName>
        <fullName evidence="2">Uncharacterized protein</fullName>
    </submittedName>
</protein>
<feature type="transmembrane region" description="Helical" evidence="1">
    <location>
        <begin position="7"/>
        <end position="30"/>
    </location>
</feature>
<keyword evidence="1" id="KW-1133">Transmembrane helix</keyword>
<dbReference type="AlphaFoldDB" id="A0A846MDH5"/>
<keyword evidence="1" id="KW-0472">Membrane</keyword>
<proteinExistence type="predicted"/>
<evidence type="ECO:0000313" key="3">
    <source>
        <dbReference type="Proteomes" id="UP000532769"/>
    </source>
</evidence>
<name>A0A846MDH5_9BACL</name>
<gene>
    <name evidence="2" type="ORF">BDD39_001448</name>
</gene>
<evidence type="ECO:0000256" key="1">
    <source>
        <dbReference type="SAM" id="Phobius"/>
    </source>
</evidence>
<keyword evidence="3" id="KW-1185">Reference proteome</keyword>